<evidence type="ECO:0000256" key="3">
    <source>
        <dbReference type="ARBA" id="ARBA00006667"/>
    </source>
</evidence>
<dbReference type="GO" id="GO:0032541">
    <property type="term" value="C:cortical endoplasmic reticulum"/>
    <property type="evidence" value="ECO:0007669"/>
    <property type="project" value="EnsemblFungi"/>
</dbReference>
<dbReference type="EMBL" id="HE576760">
    <property type="protein sequence ID" value="CCC71939.1"/>
    <property type="molecule type" value="Genomic_DNA"/>
</dbReference>
<dbReference type="InterPro" id="IPR042938">
    <property type="entry name" value="Sfh5"/>
</dbReference>
<gene>
    <name evidence="18" type="primary">NCAS0I02710</name>
    <name evidence="18" type="ordered locus">NCAS_0I02710</name>
</gene>
<organism evidence="18 19">
    <name type="scientific">Naumovozyma castellii</name>
    <name type="common">Yeast</name>
    <name type="synonym">Saccharomyces castellii</name>
    <dbReference type="NCBI Taxonomy" id="27288"/>
    <lineage>
        <taxon>Eukaryota</taxon>
        <taxon>Fungi</taxon>
        <taxon>Dikarya</taxon>
        <taxon>Ascomycota</taxon>
        <taxon>Saccharomycotina</taxon>
        <taxon>Saccharomycetes</taxon>
        <taxon>Saccharomycetales</taxon>
        <taxon>Saccharomycetaceae</taxon>
        <taxon>Naumovozyma</taxon>
    </lineage>
</organism>
<dbReference type="InterPro" id="IPR001251">
    <property type="entry name" value="CRAL-TRIO_dom"/>
</dbReference>
<keyword evidence="9 16" id="KW-0256">Endoplasmic reticulum</keyword>
<comment type="similarity">
    <text evidence="3 16">Belongs to the SFH5 family.</text>
</comment>
<dbReference type="GO" id="GO:0005789">
    <property type="term" value="C:endoplasmic reticulum membrane"/>
    <property type="evidence" value="ECO:0007669"/>
    <property type="project" value="UniProtKB-SubCell"/>
</dbReference>
<keyword evidence="5 16" id="KW-0813">Transport</keyword>
<keyword evidence="8" id="KW-0479">Metal-binding</keyword>
<dbReference type="OrthoDB" id="75724at2759"/>
<evidence type="ECO:0000256" key="14">
    <source>
        <dbReference type="ARBA" id="ARBA00024146"/>
    </source>
</evidence>
<keyword evidence="12 16" id="KW-0445">Lipid transport</keyword>
<dbReference type="PANTHER" id="PTHR47669:SF1">
    <property type="entry name" value="PHOSPHATIDYLINOSITOL TRANSFER PROTEIN SFH5"/>
    <property type="match status" value="1"/>
</dbReference>
<dbReference type="Gene3D" id="3.40.525.10">
    <property type="entry name" value="CRAL-TRIO lipid binding domain"/>
    <property type="match status" value="1"/>
</dbReference>
<comment type="catalytic activity">
    <reaction evidence="14">
        <text>a 1,2-diacyl-sn-glycero-3-phospho-(1D-myo-inositol)(in) = a 1,2-diacyl-sn-glycero-3-phospho-(1D-myo-inositol)(out)</text>
        <dbReference type="Rhea" id="RHEA:38691"/>
        <dbReference type="ChEBI" id="CHEBI:57880"/>
    </reaction>
    <physiologicalReaction direction="left-to-right" evidence="14">
        <dbReference type="Rhea" id="RHEA:38692"/>
    </physiologicalReaction>
</comment>
<dbReference type="Proteomes" id="UP000001640">
    <property type="component" value="Chromosome 9"/>
</dbReference>
<dbReference type="PANTHER" id="PTHR47669">
    <property type="entry name" value="PHOSPHATIDYLINOSITOL TRANSFER PROTEIN SFH5"/>
    <property type="match status" value="1"/>
</dbReference>
<dbReference type="GO" id="GO:0017157">
    <property type="term" value="P:regulation of exocytosis"/>
    <property type="evidence" value="ECO:0007669"/>
    <property type="project" value="EnsemblFungi"/>
</dbReference>
<dbReference type="KEGG" id="ncs:NCAS_0I02710"/>
<keyword evidence="19" id="KW-1185">Reference proteome</keyword>
<dbReference type="AlphaFoldDB" id="G0VKA5"/>
<comment type="subcellular location">
    <subcellularLocation>
        <location evidence="16">Cytoplasm</location>
    </subcellularLocation>
    <subcellularLocation>
        <location evidence="2 16">Endoplasmic reticulum membrane</location>
        <topology evidence="2 16">Peripheral membrane protein</topology>
    </subcellularLocation>
    <subcellularLocation>
        <location evidence="16">Microsome membrane</location>
        <topology evidence="16">Peripheral membrane protein</topology>
    </subcellularLocation>
</comment>
<keyword evidence="6 16" id="KW-0963">Cytoplasm</keyword>
<dbReference type="GeneID" id="96905626"/>
<dbReference type="STRING" id="1064592.G0VKA5"/>
<sequence>MKFSTEQERQTFNRIVKALPLIIHDKCDGYDELYGYKLIPGDEEDGDKTYYNEEVAHGLIYKLCKAYQFQYDEIVQHVISILKWRREFNPLSCAFMEVHDPELQHVGILTQYPKHDANKKVVTWNLYGQLMKKKHLFQDVQKFLRYRIGLMERGLRLLDFTSEDNDYMTQVHDYKGVSMWKMDSEIKKCSKMTISIFQNYYPELLYAKYFVNVPKVLSWVYDVVMTFVDARTRKKFVVLNEGKKLGDHLPDCPSQSYGGHDKTHDLLAQNIELVKPTEYGLFILEKRNDETVE</sequence>
<evidence type="ECO:0000256" key="6">
    <source>
        <dbReference type="ARBA" id="ARBA00022490"/>
    </source>
</evidence>
<reference key="2">
    <citation type="submission" date="2011-08" db="EMBL/GenBank/DDBJ databases">
        <title>Genome sequence of Naumovozyma castellii.</title>
        <authorList>
            <person name="Gordon J.L."/>
            <person name="Armisen D."/>
            <person name="Proux-Wera E."/>
            <person name="OhEigeartaigh S.S."/>
            <person name="Byrne K.P."/>
            <person name="Wolfe K.H."/>
        </authorList>
    </citation>
    <scope>NUCLEOTIDE SEQUENCE</scope>
    <source>
        <strain>Type strain:CBS 4309</strain>
    </source>
</reference>
<evidence type="ECO:0000256" key="8">
    <source>
        <dbReference type="ARBA" id="ARBA00022723"/>
    </source>
</evidence>
<evidence type="ECO:0000256" key="16">
    <source>
        <dbReference type="RuleBase" id="RU367059"/>
    </source>
</evidence>
<name>G0VKA5_NAUCA</name>
<evidence type="ECO:0000256" key="4">
    <source>
        <dbReference type="ARBA" id="ARBA00018320"/>
    </source>
</evidence>
<dbReference type="GO" id="GO:2000114">
    <property type="term" value="P:regulation of establishment of cell polarity"/>
    <property type="evidence" value="ECO:0007669"/>
    <property type="project" value="EnsemblFungi"/>
</dbReference>
<dbReference type="OMA" id="KRVVTWN"/>
<dbReference type="eggNOG" id="KOG1471">
    <property type="taxonomic scope" value="Eukaryota"/>
</dbReference>
<dbReference type="PROSITE" id="PS50191">
    <property type="entry name" value="CRAL_TRIO"/>
    <property type="match status" value="1"/>
</dbReference>
<dbReference type="GO" id="GO:0005886">
    <property type="term" value="C:plasma membrane"/>
    <property type="evidence" value="ECO:0007669"/>
    <property type="project" value="EnsemblFungi"/>
</dbReference>
<dbReference type="CDD" id="cd00170">
    <property type="entry name" value="SEC14"/>
    <property type="match status" value="1"/>
</dbReference>
<evidence type="ECO:0000256" key="5">
    <source>
        <dbReference type="ARBA" id="ARBA00022448"/>
    </source>
</evidence>
<dbReference type="Pfam" id="PF00650">
    <property type="entry name" value="CRAL_TRIO"/>
    <property type="match status" value="1"/>
</dbReference>
<feature type="domain" description="CRAL-TRIO" evidence="17">
    <location>
        <begin position="96"/>
        <end position="265"/>
    </location>
</feature>
<dbReference type="GO" id="GO:0046488">
    <property type="term" value="P:phosphatidylinositol metabolic process"/>
    <property type="evidence" value="ECO:0007669"/>
    <property type="project" value="EnsemblFungi"/>
</dbReference>
<evidence type="ECO:0000256" key="2">
    <source>
        <dbReference type="ARBA" id="ARBA00004406"/>
    </source>
</evidence>
<keyword evidence="7" id="KW-0349">Heme</keyword>
<dbReference type="InterPro" id="IPR036865">
    <property type="entry name" value="CRAL-TRIO_dom_sf"/>
</dbReference>
<evidence type="ECO:0000256" key="9">
    <source>
        <dbReference type="ARBA" id="ARBA00022824"/>
    </source>
</evidence>
<evidence type="ECO:0000256" key="11">
    <source>
        <dbReference type="ARBA" id="ARBA00023004"/>
    </source>
</evidence>
<evidence type="ECO:0000256" key="1">
    <source>
        <dbReference type="ARBA" id="ARBA00001970"/>
    </source>
</evidence>
<dbReference type="GO" id="GO:0046872">
    <property type="term" value="F:metal ion binding"/>
    <property type="evidence" value="ECO:0007669"/>
    <property type="project" value="UniProtKB-KW"/>
</dbReference>
<dbReference type="InParanoid" id="G0VKA5"/>
<evidence type="ECO:0000256" key="15">
    <source>
        <dbReference type="ARBA" id="ARBA00024180"/>
    </source>
</evidence>
<evidence type="ECO:0000256" key="12">
    <source>
        <dbReference type="ARBA" id="ARBA00023055"/>
    </source>
</evidence>
<comment type="function">
    <text evidence="15">Non-classical phosphatidylinositol (PtdIns) transfer protein (PITP), which exhibits PtdIns-binding/transfer activity in the absence of detectable PtdCho-binding/transfer activity. Regulates PtdIns(4,5)P2 homeostasis at the plasma membrane. Heme-binding protein that may play a role in organic oxidant-induced stress responses.</text>
</comment>
<keyword evidence="13 16" id="KW-0472">Membrane</keyword>
<evidence type="ECO:0000256" key="7">
    <source>
        <dbReference type="ARBA" id="ARBA00022617"/>
    </source>
</evidence>
<dbReference type="SMART" id="SM00516">
    <property type="entry name" value="SEC14"/>
    <property type="match status" value="1"/>
</dbReference>
<comment type="cofactor">
    <cofactor evidence="1">
        <name>heme b</name>
        <dbReference type="ChEBI" id="CHEBI:60344"/>
    </cofactor>
</comment>
<dbReference type="GO" id="GO:0020037">
    <property type="term" value="F:heme binding"/>
    <property type="evidence" value="ECO:0007669"/>
    <property type="project" value="EnsemblFungi"/>
</dbReference>
<evidence type="ECO:0000313" key="18">
    <source>
        <dbReference type="EMBL" id="CCC71939.1"/>
    </source>
</evidence>
<dbReference type="GO" id="GO:0005829">
    <property type="term" value="C:cytosol"/>
    <property type="evidence" value="ECO:0007669"/>
    <property type="project" value="EnsemblFungi"/>
</dbReference>
<dbReference type="RefSeq" id="XP_003678281.1">
    <property type="nucleotide sequence ID" value="XM_003678233.1"/>
</dbReference>
<accession>G0VKA5</accession>
<proteinExistence type="inferred from homology"/>
<evidence type="ECO:0000256" key="10">
    <source>
        <dbReference type="ARBA" id="ARBA00022848"/>
    </source>
</evidence>
<dbReference type="GO" id="GO:0008526">
    <property type="term" value="F:phosphatidylinositol transfer activity"/>
    <property type="evidence" value="ECO:0007669"/>
    <property type="project" value="UniProtKB-UniRule"/>
</dbReference>
<evidence type="ECO:0000313" key="19">
    <source>
        <dbReference type="Proteomes" id="UP000001640"/>
    </source>
</evidence>
<protein>
    <recommendedName>
        <fullName evidence="4 16">Phosphatidylinositol transfer protein SFH5</fullName>
        <shortName evidence="16">PITP SFH5</shortName>
    </recommendedName>
</protein>
<keyword evidence="11" id="KW-0408">Iron</keyword>
<evidence type="ECO:0000259" key="17">
    <source>
        <dbReference type="PROSITE" id="PS50191"/>
    </source>
</evidence>
<keyword evidence="10 16" id="KW-0492">Microsome</keyword>
<dbReference type="HOGENOM" id="CLU_045138_0_1_1"/>
<evidence type="ECO:0000256" key="13">
    <source>
        <dbReference type="ARBA" id="ARBA00023136"/>
    </source>
</evidence>
<dbReference type="GO" id="GO:0043001">
    <property type="term" value="P:Golgi to plasma membrane protein transport"/>
    <property type="evidence" value="ECO:0007669"/>
    <property type="project" value="EnsemblFungi"/>
</dbReference>
<dbReference type="SUPFAM" id="SSF52087">
    <property type="entry name" value="CRAL/TRIO domain"/>
    <property type="match status" value="1"/>
</dbReference>
<dbReference type="FunCoup" id="G0VKA5">
    <property type="interactions" value="71"/>
</dbReference>
<reference evidence="18 19" key="1">
    <citation type="journal article" date="2011" name="Proc. Natl. Acad. Sci. U.S.A.">
        <title>Evolutionary erosion of yeast sex chromosomes by mating-type switching accidents.</title>
        <authorList>
            <person name="Gordon J.L."/>
            <person name="Armisen D."/>
            <person name="Proux-Wera E."/>
            <person name="Oheigeartaigh S.S."/>
            <person name="Byrne K.P."/>
            <person name="Wolfe K.H."/>
        </authorList>
    </citation>
    <scope>NUCLEOTIDE SEQUENCE [LARGE SCALE GENOMIC DNA]</scope>
    <source>
        <strain evidence="19">ATCC 76901 / BCRC 22586 / CBS 4309 / NBRC 1992 / NRRL Y-12630</strain>
    </source>
</reference>